<dbReference type="KEGG" id="haly:HYG82_17340"/>
<dbReference type="GeneID" id="56035093"/>
<evidence type="ECO:0000313" key="1">
    <source>
        <dbReference type="EMBL" id="QLG50485.1"/>
    </source>
</evidence>
<dbReference type="EMBL" id="CP058601">
    <property type="protein sequence ID" value="QLG50485.1"/>
    <property type="molecule type" value="Genomic_DNA"/>
</dbReference>
<name>A0A7D5L3K2_9EURY</name>
<dbReference type="AlphaFoldDB" id="A0A7D5L3K2"/>
<proteinExistence type="predicted"/>
<accession>A0A7D5L3K2</accession>
<dbReference type="PROSITE" id="PS51318">
    <property type="entry name" value="TAT"/>
    <property type="match status" value="1"/>
</dbReference>
<reference evidence="1 2" key="1">
    <citation type="submission" date="2020-07" db="EMBL/GenBank/DDBJ databases">
        <authorList>
            <person name="Cui H."/>
        </authorList>
    </citation>
    <scope>NUCLEOTIDE SEQUENCE [LARGE SCALE GENOMIC DNA]</scope>
    <source>
        <strain evidence="1 2">YPL8</strain>
    </source>
</reference>
<keyword evidence="2" id="KW-1185">Reference proteome</keyword>
<dbReference type="Proteomes" id="UP000509241">
    <property type="component" value="Chromosome"/>
</dbReference>
<evidence type="ECO:0000313" key="2">
    <source>
        <dbReference type="Proteomes" id="UP000509241"/>
    </source>
</evidence>
<gene>
    <name evidence="1" type="ORF">HYG82_17340</name>
</gene>
<sequence>MANKRSRRSILRNVGTTATVGLAAAQTGVAADEDATTIEKTPLDDWTLAALDRTIRRAPEFTDITAQIRRSTNRDIEIRNVGGYVVSDSRAEAEFHAVYFQFTPAADDLQAGVVWTNSPDGQRIFGRLAGTGTELTETPRVLDEATAAIPDHDSEQIRIERFIEPDSDIAVASIVPADGDLAAQSERDALEYFGTVDLQQETVRAQSVSDFIGCVTSGAGGIVTGGGACAITCRDGCFKKPNYLGCLVCAGCSVAVACYLGKCADEHLSSAFCNAALADCVFPTPNAGSCGVAYGCKIGNCSII</sequence>
<protein>
    <submittedName>
        <fullName evidence="1">Uncharacterized protein</fullName>
    </submittedName>
</protein>
<dbReference type="RefSeq" id="WP_179263032.1">
    <property type="nucleotide sequence ID" value="NZ_CP058601.1"/>
</dbReference>
<organism evidence="1 2">
    <name type="scientific">Natrinema halophilum</name>
    <dbReference type="NCBI Taxonomy" id="1699371"/>
    <lineage>
        <taxon>Archaea</taxon>
        <taxon>Methanobacteriati</taxon>
        <taxon>Methanobacteriota</taxon>
        <taxon>Stenosarchaea group</taxon>
        <taxon>Halobacteria</taxon>
        <taxon>Halobacteriales</taxon>
        <taxon>Natrialbaceae</taxon>
        <taxon>Natrinema</taxon>
    </lineage>
</organism>
<dbReference type="InterPro" id="IPR006311">
    <property type="entry name" value="TAT_signal"/>
</dbReference>